<evidence type="ECO:0000256" key="1">
    <source>
        <dbReference type="SAM" id="MobiDB-lite"/>
    </source>
</evidence>
<sequence>MDPFVSKEWTAQPTYNRDIGWDRRPRPKPPTRHPGRNGDTHQGRKGPSSLTEMAARVAAANVHNFDPLYLRDLSPTALQAILKQLTRLPETISLSAWKGAWKIIQELKDPQAPMALALQRFHQHFQETTAPLSAYLKPLQSDSFAFISHLKIAGACQADSTELMQLPALVKNLGVLEIREPDDNSLPFPRLSDRLVRGWSLHEDPFPWLRVLKIYTHDALTLECLQYVTRFPALAMFELHIAAIDLYSSKIRAKGLAKDYGWIYARWSDPYGSGSAYPPAGASIGDRQSWLGLARRIGSKSRASTADTYLDAGAQGYEAYAQLEQPVLTALRREGLVAPSPFVSLTLGRDSKAIGLLSPGPEVPGTMFFWRYWDHGGPDGPTPRFAPAANAVIRPTPALGKPTTEVKPGEEEETGRRDKRRALSRPGGPIMRPRKKLRGGSVGEALSQFQGS</sequence>
<dbReference type="Proteomes" id="UP000284375">
    <property type="component" value="Unassembled WGS sequence"/>
</dbReference>
<organism evidence="2 3">
    <name type="scientific">Cytospora chrysosperma</name>
    <name type="common">Cytospora canker fungus</name>
    <name type="synonym">Sphaeria chrysosperma</name>
    <dbReference type="NCBI Taxonomy" id="252740"/>
    <lineage>
        <taxon>Eukaryota</taxon>
        <taxon>Fungi</taxon>
        <taxon>Dikarya</taxon>
        <taxon>Ascomycota</taxon>
        <taxon>Pezizomycotina</taxon>
        <taxon>Sordariomycetes</taxon>
        <taxon>Sordariomycetidae</taxon>
        <taxon>Diaporthales</taxon>
        <taxon>Cytosporaceae</taxon>
        <taxon>Cytospora</taxon>
    </lineage>
</organism>
<feature type="region of interest" description="Disordered" evidence="1">
    <location>
        <begin position="1"/>
        <end position="51"/>
    </location>
</feature>
<reference evidence="2 3" key="1">
    <citation type="submission" date="2015-09" db="EMBL/GenBank/DDBJ databases">
        <title>Host preference determinants of Valsa canker pathogens revealed by comparative genomics.</title>
        <authorList>
            <person name="Yin Z."/>
            <person name="Huang L."/>
        </authorList>
    </citation>
    <scope>NUCLEOTIDE SEQUENCE [LARGE SCALE GENOMIC DNA]</scope>
    <source>
        <strain evidence="2 3">YSFL</strain>
    </source>
</reference>
<accession>A0A423W9Y4</accession>
<evidence type="ECO:0000313" key="2">
    <source>
        <dbReference type="EMBL" id="ROW00183.1"/>
    </source>
</evidence>
<comment type="caution">
    <text evidence="2">The sequence shown here is derived from an EMBL/GenBank/DDBJ whole genome shotgun (WGS) entry which is preliminary data.</text>
</comment>
<feature type="compositionally biased region" description="Basic residues" evidence="1">
    <location>
        <begin position="25"/>
        <end position="35"/>
    </location>
</feature>
<keyword evidence="3" id="KW-1185">Reference proteome</keyword>
<gene>
    <name evidence="2" type="ORF">VSDG_03502</name>
</gene>
<proteinExistence type="predicted"/>
<dbReference type="EMBL" id="LJZO01000009">
    <property type="protein sequence ID" value="ROW00183.1"/>
    <property type="molecule type" value="Genomic_DNA"/>
</dbReference>
<feature type="region of interest" description="Disordered" evidence="1">
    <location>
        <begin position="395"/>
        <end position="452"/>
    </location>
</feature>
<dbReference type="OrthoDB" id="5273928at2759"/>
<dbReference type="AlphaFoldDB" id="A0A423W9Y4"/>
<protein>
    <submittedName>
        <fullName evidence="2">Uncharacterized protein</fullName>
    </submittedName>
</protein>
<name>A0A423W9Y4_CYTCH</name>
<evidence type="ECO:0000313" key="3">
    <source>
        <dbReference type="Proteomes" id="UP000284375"/>
    </source>
</evidence>